<feature type="signal peptide" evidence="10">
    <location>
        <begin position="1"/>
        <end position="22"/>
    </location>
</feature>
<name>A0A8X7Z7H4_POPTO</name>
<evidence type="ECO:0000313" key="11">
    <source>
        <dbReference type="EMBL" id="KAG6762687.1"/>
    </source>
</evidence>
<dbReference type="PANTHER" id="PTHR32093">
    <property type="entry name" value="LEUCINE-RICH REPEAT EXTENSIN-LIKE PROTEIN 3-RELATED"/>
    <property type="match status" value="1"/>
</dbReference>
<protein>
    <recommendedName>
        <fullName evidence="13">Leucine-rich repeat family protein</fullName>
    </recommendedName>
</protein>
<evidence type="ECO:0000256" key="9">
    <source>
        <dbReference type="SAM" id="MobiDB-lite"/>
    </source>
</evidence>
<evidence type="ECO:0008006" key="13">
    <source>
        <dbReference type="Google" id="ProtNLM"/>
    </source>
</evidence>
<evidence type="ECO:0000256" key="2">
    <source>
        <dbReference type="ARBA" id="ARBA00004613"/>
    </source>
</evidence>
<dbReference type="GO" id="GO:0016020">
    <property type="term" value="C:membrane"/>
    <property type="evidence" value="ECO:0007669"/>
    <property type="project" value="UniProtKB-SubCell"/>
</dbReference>
<feature type="compositionally biased region" description="Pro residues" evidence="9">
    <location>
        <begin position="49"/>
        <end position="69"/>
    </location>
</feature>
<dbReference type="GO" id="GO:0005576">
    <property type="term" value="C:extracellular region"/>
    <property type="evidence" value="ECO:0007669"/>
    <property type="project" value="UniProtKB-SubCell"/>
</dbReference>
<dbReference type="OrthoDB" id="676979at2759"/>
<evidence type="ECO:0000256" key="7">
    <source>
        <dbReference type="ARBA" id="ARBA00023136"/>
    </source>
</evidence>
<evidence type="ECO:0000256" key="5">
    <source>
        <dbReference type="ARBA" id="ARBA00022729"/>
    </source>
</evidence>
<dbReference type="PANTHER" id="PTHR32093:SF131">
    <property type="entry name" value="LEUCINE-RICH REPEAT-CONTAINING N-TERMINAL PLANT-TYPE DOMAIN-CONTAINING PROTEIN"/>
    <property type="match status" value="1"/>
</dbReference>
<comment type="subcellular location">
    <subcellularLocation>
        <location evidence="1">Membrane</location>
    </subcellularLocation>
    <subcellularLocation>
        <location evidence="2">Secreted</location>
    </subcellularLocation>
</comment>
<keyword evidence="3" id="KW-0964">Secreted</keyword>
<evidence type="ECO:0000256" key="6">
    <source>
        <dbReference type="ARBA" id="ARBA00022737"/>
    </source>
</evidence>
<dbReference type="InterPro" id="IPR051582">
    <property type="entry name" value="LRR_extensin-like_regulator"/>
</dbReference>
<gene>
    <name evidence="11" type="ORF">POTOM_033201</name>
</gene>
<dbReference type="AlphaFoldDB" id="A0A8X7Z7H4"/>
<dbReference type="InterPro" id="IPR001611">
    <property type="entry name" value="Leu-rich_rpt"/>
</dbReference>
<keyword evidence="5 10" id="KW-0732">Signal</keyword>
<reference evidence="11" key="1">
    <citation type="journal article" date="2020" name="bioRxiv">
        <title>Hybrid origin of Populus tomentosa Carr. identified through genome sequencing and phylogenomic analysis.</title>
        <authorList>
            <person name="An X."/>
            <person name="Gao K."/>
            <person name="Chen Z."/>
            <person name="Li J."/>
            <person name="Yang X."/>
            <person name="Yang X."/>
            <person name="Zhou J."/>
            <person name="Guo T."/>
            <person name="Zhao T."/>
            <person name="Huang S."/>
            <person name="Miao D."/>
            <person name="Khan W.U."/>
            <person name="Rao P."/>
            <person name="Ye M."/>
            <person name="Lei B."/>
            <person name="Liao W."/>
            <person name="Wang J."/>
            <person name="Ji L."/>
            <person name="Li Y."/>
            <person name="Guo B."/>
            <person name="Mustafa N.S."/>
            <person name="Li S."/>
            <person name="Yun Q."/>
            <person name="Keller S.R."/>
            <person name="Mao J."/>
            <person name="Zhang R."/>
            <person name="Strauss S.H."/>
        </authorList>
    </citation>
    <scope>NUCLEOTIDE SEQUENCE</scope>
    <source>
        <strain evidence="11">GM15</strain>
        <tissue evidence="11">Leaf</tissue>
    </source>
</reference>
<evidence type="ECO:0000256" key="10">
    <source>
        <dbReference type="SAM" id="SignalP"/>
    </source>
</evidence>
<feature type="compositionally biased region" description="Low complexity" evidence="9">
    <location>
        <begin position="70"/>
        <end position="81"/>
    </location>
</feature>
<keyword evidence="4" id="KW-0433">Leucine-rich repeat</keyword>
<evidence type="ECO:0000256" key="4">
    <source>
        <dbReference type="ARBA" id="ARBA00022614"/>
    </source>
</evidence>
<evidence type="ECO:0000313" key="12">
    <source>
        <dbReference type="Proteomes" id="UP000886885"/>
    </source>
</evidence>
<sequence>MGTASLCSSILLFTLIFHSCLHYNAVVGTEREALEIIIGGGGGGYSPAPSRPPPRRSPCPPPPRPPRLPLSPRLNPTLSPRHNPPSNGFVSENIERAYHTIQRFKKLITSDPMKITKKWVGKDVCNYPGFKCATVPDQKVTALAAADFNGYHFGDRDLQLTGFLDQLPDLSLFHANSNNFTGPVPKNINTSRVRYLIELDLSNNKYSGEFPVSVLQATNLTFLDIRFNSFSGSVPAEVFNLDLDVLFINNNKFSQQLPRNLGSTPVLYLTLANNNFSGPIPKSIGNARNLLEVLFLNNELEGCLPYEIGKLDKAVVFDVGSNKLTGPIPHSFACLKKMKILNLAVNKFYGPVPEMVCDLPRLANLSLSYNYFTQVGPECRKLIKKRILDVRMNCILDLPGQRSAADCAKFFSKKRTCPNERSLSYIPCRKGGYSSSLETSDQQSMAPAAAPITYNALKPHKLRL</sequence>
<dbReference type="FunFam" id="3.80.10.10:FF:000041">
    <property type="entry name" value="LRR receptor-like serine/threonine-protein kinase ERECTA"/>
    <property type="match status" value="1"/>
</dbReference>
<organism evidence="11 12">
    <name type="scientific">Populus tomentosa</name>
    <name type="common">Chinese white poplar</name>
    <dbReference type="NCBI Taxonomy" id="118781"/>
    <lineage>
        <taxon>Eukaryota</taxon>
        <taxon>Viridiplantae</taxon>
        <taxon>Streptophyta</taxon>
        <taxon>Embryophyta</taxon>
        <taxon>Tracheophyta</taxon>
        <taxon>Spermatophyta</taxon>
        <taxon>Magnoliopsida</taxon>
        <taxon>eudicotyledons</taxon>
        <taxon>Gunneridae</taxon>
        <taxon>Pentapetalae</taxon>
        <taxon>rosids</taxon>
        <taxon>fabids</taxon>
        <taxon>Malpighiales</taxon>
        <taxon>Salicaceae</taxon>
        <taxon>Saliceae</taxon>
        <taxon>Populus</taxon>
    </lineage>
</organism>
<evidence type="ECO:0000256" key="8">
    <source>
        <dbReference type="ARBA" id="ARBA00023180"/>
    </source>
</evidence>
<accession>A0A8X7Z7H4</accession>
<keyword evidence="8" id="KW-0325">Glycoprotein</keyword>
<dbReference type="Proteomes" id="UP000886885">
    <property type="component" value="Chromosome 9A"/>
</dbReference>
<feature type="region of interest" description="Disordered" evidence="9">
    <location>
        <begin position="44"/>
        <end position="89"/>
    </location>
</feature>
<comment type="caution">
    <text evidence="11">The sequence shown here is derived from an EMBL/GenBank/DDBJ whole genome shotgun (WGS) entry which is preliminary data.</text>
</comment>
<dbReference type="EMBL" id="JAAWWB010000017">
    <property type="protein sequence ID" value="KAG6762687.1"/>
    <property type="molecule type" value="Genomic_DNA"/>
</dbReference>
<proteinExistence type="predicted"/>
<keyword evidence="7" id="KW-0472">Membrane</keyword>
<keyword evidence="6" id="KW-0677">Repeat</keyword>
<keyword evidence="12" id="KW-1185">Reference proteome</keyword>
<dbReference type="Pfam" id="PF00560">
    <property type="entry name" value="LRR_1"/>
    <property type="match status" value="2"/>
</dbReference>
<feature type="chain" id="PRO_5036485543" description="Leucine-rich repeat family protein" evidence="10">
    <location>
        <begin position="23"/>
        <end position="464"/>
    </location>
</feature>
<evidence type="ECO:0000256" key="1">
    <source>
        <dbReference type="ARBA" id="ARBA00004370"/>
    </source>
</evidence>
<evidence type="ECO:0000256" key="3">
    <source>
        <dbReference type="ARBA" id="ARBA00022525"/>
    </source>
</evidence>